<name>A0A177AVR5_9BILA</name>
<accession>A0A177AVR5</accession>
<evidence type="ECO:0000259" key="1">
    <source>
        <dbReference type="PROSITE" id="PS50217"/>
    </source>
</evidence>
<dbReference type="InterPro" id="IPR004827">
    <property type="entry name" value="bZIP"/>
</dbReference>
<evidence type="ECO:0000313" key="2">
    <source>
        <dbReference type="EMBL" id="OAF66075.1"/>
    </source>
</evidence>
<dbReference type="GO" id="GO:0003700">
    <property type="term" value="F:DNA-binding transcription factor activity"/>
    <property type="evidence" value="ECO:0007669"/>
    <property type="project" value="InterPro"/>
</dbReference>
<dbReference type="PROSITE" id="PS00036">
    <property type="entry name" value="BZIP_BASIC"/>
    <property type="match status" value="1"/>
</dbReference>
<reference evidence="2 3" key="1">
    <citation type="submission" date="2016-04" db="EMBL/GenBank/DDBJ databases">
        <title>The genome of Intoshia linei affirms orthonectids as highly simplified spiralians.</title>
        <authorList>
            <person name="Mikhailov K.V."/>
            <person name="Slusarev G.S."/>
            <person name="Nikitin M.A."/>
            <person name="Logacheva M.D."/>
            <person name="Penin A."/>
            <person name="Aleoshin V."/>
            <person name="Panchin Y.V."/>
        </authorList>
    </citation>
    <scope>NUCLEOTIDE SEQUENCE [LARGE SCALE GENOMIC DNA]</scope>
    <source>
        <strain evidence="2">Intl2013</strain>
        <tissue evidence="2">Whole animal</tissue>
    </source>
</reference>
<organism evidence="2 3">
    <name type="scientific">Intoshia linei</name>
    <dbReference type="NCBI Taxonomy" id="1819745"/>
    <lineage>
        <taxon>Eukaryota</taxon>
        <taxon>Metazoa</taxon>
        <taxon>Spiralia</taxon>
        <taxon>Lophotrochozoa</taxon>
        <taxon>Mesozoa</taxon>
        <taxon>Orthonectida</taxon>
        <taxon>Rhopaluridae</taxon>
        <taxon>Intoshia</taxon>
    </lineage>
</organism>
<dbReference type="Proteomes" id="UP000078046">
    <property type="component" value="Unassembled WGS sequence"/>
</dbReference>
<dbReference type="Gene3D" id="1.20.5.170">
    <property type="match status" value="1"/>
</dbReference>
<feature type="domain" description="BZIP" evidence="1">
    <location>
        <begin position="352"/>
        <end position="408"/>
    </location>
</feature>
<dbReference type="PROSITE" id="PS50217">
    <property type="entry name" value="BZIP"/>
    <property type="match status" value="1"/>
</dbReference>
<sequence length="435" mass="50308">MSQNLNNENSLRRGKYKKVSNENKKRILVILNINHRTAYGWLVNGSLPEKKIGGYKMKSLSNSQIEEIVSWVEYDPQITLKKICEKFMTYNKLGFIAKHNLKLSLKRENPSDVVQAQENATDLQKLEENGATSQNINKTPMISELLRTPDLQAGMLSPEMERFLKQSYKEPTLNTILTPLMCQYEKENYILSAFNKYKIDSKSFQVAESVPKIEDNSILPEATVKLENINQPKKINVHQNNETINKLTPITDSIMEQVLHSEDFDLQKYFLNSILNNSFDINLSQDLLKCNSKDRGELDIIPNDCNLPNPKNSIIDKINPQSSPLDCSNIKTSELDKQKDAKNGNKKTETIQSKLDQKRARNRLAARRCRDRKIERISILEKKVNEKSRYGNELVLESIRLKRRLNDISVDNVRLMRENLTLKRQVLQLQRQFNG</sequence>
<dbReference type="SUPFAM" id="SSF57959">
    <property type="entry name" value="Leucine zipper domain"/>
    <property type="match status" value="1"/>
</dbReference>
<proteinExistence type="predicted"/>
<keyword evidence="3" id="KW-1185">Reference proteome</keyword>
<evidence type="ECO:0000313" key="3">
    <source>
        <dbReference type="Proteomes" id="UP000078046"/>
    </source>
</evidence>
<dbReference type="SMART" id="SM00338">
    <property type="entry name" value="BRLZ"/>
    <property type="match status" value="1"/>
</dbReference>
<dbReference type="OrthoDB" id="6231388at2759"/>
<dbReference type="EMBL" id="LWCA01001045">
    <property type="protein sequence ID" value="OAF66075.1"/>
    <property type="molecule type" value="Genomic_DNA"/>
</dbReference>
<gene>
    <name evidence="2" type="ORF">A3Q56_06204</name>
</gene>
<dbReference type="InterPro" id="IPR046347">
    <property type="entry name" value="bZIP_sf"/>
</dbReference>
<dbReference type="AlphaFoldDB" id="A0A177AVR5"/>
<comment type="caution">
    <text evidence="2">The sequence shown here is derived from an EMBL/GenBank/DDBJ whole genome shotgun (WGS) entry which is preliminary data.</text>
</comment>
<protein>
    <recommendedName>
        <fullName evidence="1">BZIP domain-containing protein</fullName>
    </recommendedName>
</protein>